<organism evidence="1 2">
    <name type="scientific">Colocasia esculenta</name>
    <name type="common">Wild taro</name>
    <name type="synonym">Arum esculentum</name>
    <dbReference type="NCBI Taxonomy" id="4460"/>
    <lineage>
        <taxon>Eukaryota</taxon>
        <taxon>Viridiplantae</taxon>
        <taxon>Streptophyta</taxon>
        <taxon>Embryophyta</taxon>
        <taxon>Tracheophyta</taxon>
        <taxon>Spermatophyta</taxon>
        <taxon>Magnoliopsida</taxon>
        <taxon>Liliopsida</taxon>
        <taxon>Araceae</taxon>
        <taxon>Aroideae</taxon>
        <taxon>Colocasieae</taxon>
        <taxon>Colocasia</taxon>
    </lineage>
</organism>
<dbReference type="AlphaFoldDB" id="A0A843WQI3"/>
<reference evidence="1" key="1">
    <citation type="submission" date="2017-07" db="EMBL/GenBank/DDBJ databases">
        <title>Taro Niue Genome Assembly and Annotation.</title>
        <authorList>
            <person name="Atibalentja N."/>
            <person name="Keating K."/>
            <person name="Fields C.J."/>
        </authorList>
    </citation>
    <scope>NUCLEOTIDE SEQUENCE</scope>
    <source>
        <strain evidence="1">Niue_2</strain>
        <tissue evidence="1">Leaf</tissue>
    </source>
</reference>
<protein>
    <submittedName>
        <fullName evidence="1">Uncharacterized protein</fullName>
    </submittedName>
</protein>
<comment type="caution">
    <text evidence="1">The sequence shown here is derived from an EMBL/GenBank/DDBJ whole genome shotgun (WGS) entry which is preliminary data.</text>
</comment>
<proteinExistence type="predicted"/>
<keyword evidence="2" id="KW-1185">Reference proteome</keyword>
<name>A0A843WQI3_COLES</name>
<dbReference type="EMBL" id="NMUH01005244">
    <property type="protein sequence ID" value="MQM12249.1"/>
    <property type="molecule type" value="Genomic_DNA"/>
</dbReference>
<gene>
    <name evidence="1" type="ORF">Taro_045165</name>
</gene>
<dbReference type="Proteomes" id="UP000652761">
    <property type="component" value="Unassembled WGS sequence"/>
</dbReference>
<sequence length="79" mass="8856">MGHAAVLLELAARRSVTGRAEQDSDGDADVEVLVDGISKSLKVLKRLAAHARDHKQMWEAEFDFCEELEAKYKARETEL</sequence>
<accession>A0A843WQI3</accession>
<evidence type="ECO:0000313" key="2">
    <source>
        <dbReference type="Proteomes" id="UP000652761"/>
    </source>
</evidence>
<evidence type="ECO:0000313" key="1">
    <source>
        <dbReference type="EMBL" id="MQM12249.1"/>
    </source>
</evidence>